<dbReference type="RefSeq" id="WP_154505750.1">
    <property type="nucleotide sequence ID" value="NZ_VUMN01000034.1"/>
</dbReference>
<name>A0A7X2THE5_9FIRM</name>
<dbReference type="PROSITE" id="PS51257">
    <property type="entry name" value="PROKAR_LIPOPROTEIN"/>
    <property type="match status" value="1"/>
</dbReference>
<feature type="signal peptide" evidence="1">
    <location>
        <begin position="1"/>
        <end position="33"/>
    </location>
</feature>
<sequence length="70" mass="6700">MHISKRIITVLSSAALLLSLSACGSGSASSAAAASNAPAVQTVTGTAAGKNGDVAVEVSLEGNKITGVTD</sequence>
<organism evidence="2 3">
    <name type="scientific">Stecheria intestinalis</name>
    <dbReference type="NCBI Taxonomy" id="2606630"/>
    <lineage>
        <taxon>Bacteria</taxon>
        <taxon>Bacillati</taxon>
        <taxon>Bacillota</taxon>
        <taxon>Erysipelotrichia</taxon>
        <taxon>Erysipelotrichales</taxon>
        <taxon>Erysipelotrichaceae</taxon>
        <taxon>Stecheria</taxon>
    </lineage>
</organism>
<dbReference type="EMBL" id="VUMN01000034">
    <property type="protein sequence ID" value="MSS59496.1"/>
    <property type="molecule type" value="Genomic_DNA"/>
</dbReference>
<evidence type="ECO:0000256" key="1">
    <source>
        <dbReference type="SAM" id="SignalP"/>
    </source>
</evidence>
<evidence type="ECO:0000313" key="2">
    <source>
        <dbReference type="EMBL" id="MSS59496.1"/>
    </source>
</evidence>
<dbReference type="AlphaFoldDB" id="A0A7X2THE5"/>
<keyword evidence="3" id="KW-1185">Reference proteome</keyword>
<evidence type="ECO:0000313" key="3">
    <source>
        <dbReference type="Proteomes" id="UP000461880"/>
    </source>
</evidence>
<keyword evidence="1" id="KW-0732">Signal</keyword>
<accession>A0A7X2THE5</accession>
<feature type="chain" id="PRO_5031290432" evidence="1">
    <location>
        <begin position="34"/>
        <end position="70"/>
    </location>
</feature>
<reference evidence="2 3" key="1">
    <citation type="submission" date="2019-08" db="EMBL/GenBank/DDBJ databases">
        <title>In-depth cultivation of the pig gut microbiome towards novel bacterial diversity and tailored functional studies.</title>
        <authorList>
            <person name="Wylensek D."/>
            <person name="Hitch T.C.A."/>
            <person name="Clavel T."/>
        </authorList>
    </citation>
    <scope>NUCLEOTIDE SEQUENCE [LARGE SCALE GENOMIC DNA]</scope>
    <source>
        <strain evidence="2 3">Oil+RF-744-GAM-WT-6</strain>
    </source>
</reference>
<protein>
    <submittedName>
        <fullName evidence="2">Uncharacterized protein</fullName>
    </submittedName>
</protein>
<gene>
    <name evidence="2" type="ORF">FYJ51_11395</name>
</gene>
<comment type="caution">
    <text evidence="2">The sequence shown here is derived from an EMBL/GenBank/DDBJ whole genome shotgun (WGS) entry which is preliminary data.</text>
</comment>
<dbReference type="Proteomes" id="UP000461880">
    <property type="component" value="Unassembled WGS sequence"/>
</dbReference>
<proteinExistence type="predicted"/>